<protein>
    <recommendedName>
        <fullName evidence="4">Peptidase A1 domain-containing protein</fullName>
    </recommendedName>
</protein>
<dbReference type="Pfam" id="PF00026">
    <property type="entry name" value="Asp"/>
    <property type="match status" value="1"/>
</dbReference>
<dbReference type="PRINTS" id="PR00792">
    <property type="entry name" value="PEPSIN"/>
</dbReference>
<dbReference type="InterPro" id="IPR021109">
    <property type="entry name" value="Peptidase_aspartic_dom_sf"/>
</dbReference>
<keyword evidence="2 3" id="KW-0064">Aspartyl protease</keyword>
<feature type="domain" description="Peptidase A1" evidence="4">
    <location>
        <begin position="45"/>
        <end position="421"/>
    </location>
</feature>
<proteinExistence type="inferred from homology"/>
<dbReference type="Proteomes" id="UP001595075">
    <property type="component" value="Unassembled WGS sequence"/>
</dbReference>
<gene>
    <name evidence="5" type="ORF">VTL71DRAFT_3503</name>
</gene>
<evidence type="ECO:0000259" key="4">
    <source>
        <dbReference type="PROSITE" id="PS51767"/>
    </source>
</evidence>
<evidence type="ECO:0000256" key="3">
    <source>
        <dbReference type="RuleBase" id="RU000454"/>
    </source>
</evidence>
<evidence type="ECO:0000256" key="2">
    <source>
        <dbReference type="ARBA" id="ARBA00022750"/>
    </source>
</evidence>
<sequence length="485" mass="52833">MKIKIMPVFMPLIAAWSSTKTSSSSKSSSSPHIVELPIFRLNNGFVAEIGVGTPPQKMNLTIDTGSSFTWIRIPGDEVLGHTGNGTAALFAEHESFSQIFDPSASSSFKSQTEKQPFTAVRNQHYVQGYQGSESMIVNNVTVPKLQITMVQNSTMDVNGVLGIGFSSEVPGQSKKGKKSAKTNTLLDRMAKEGKIRHKAYSLHLDGGDAETGSIMLGGRDTDKFVGLMKELPIAPHRDFEGRKSYQSMQIMMTGLDLGKRSLAFNHAAILDPSTRISYLPKGVFEPVIEFLQNSRLNGSQDAIIKSEQEGQMVQFVDCTIQETLFKKSVTFGFGGLEGAKIEIPIRSLIRKVPGCKEGNTNSTSGKDVAPLMDEHCACYLAIQQYPATGSFNSTEIMVLGDAILRHASIVYDLQNNNIGMAQRNFNSNKSNIVEFGKKMKSIPGTQQMKEQKGSAAARFGVLGPVDPVMAFWTLMVLFGGMVAFA</sequence>
<dbReference type="PANTHER" id="PTHR47965">
    <property type="entry name" value="ASPARTYL PROTEASE-RELATED"/>
    <property type="match status" value="1"/>
</dbReference>
<dbReference type="InterPro" id="IPR001461">
    <property type="entry name" value="Aspartic_peptidase_A1"/>
</dbReference>
<dbReference type="SUPFAM" id="SSF50630">
    <property type="entry name" value="Acid proteases"/>
    <property type="match status" value="1"/>
</dbReference>
<evidence type="ECO:0000313" key="6">
    <source>
        <dbReference type="Proteomes" id="UP001595075"/>
    </source>
</evidence>
<keyword evidence="6" id="KW-1185">Reference proteome</keyword>
<dbReference type="InterPro" id="IPR001969">
    <property type="entry name" value="Aspartic_peptidase_AS"/>
</dbReference>
<dbReference type="InterPro" id="IPR033121">
    <property type="entry name" value="PEPTIDASE_A1"/>
</dbReference>
<comment type="caution">
    <text evidence="5">The sequence shown here is derived from an EMBL/GenBank/DDBJ whole genome shotgun (WGS) entry which is preliminary data.</text>
</comment>
<organism evidence="5 6">
    <name type="scientific">Oculimacula yallundae</name>
    <dbReference type="NCBI Taxonomy" id="86028"/>
    <lineage>
        <taxon>Eukaryota</taxon>
        <taxon>Fungi</taxon>
        <taxon>Dikarya</taxon>
        <taxon>Ascomycota</taxon>
        <taxon>Pezizomycotina</taxon>
        <taxon>Leotiomycetes</taxon>
        <taxon>Helotiales</taxon>
        <taxon>Ploettnerulaceae</taxon>
        <taxon>Oculimacula</taxon>
    </lineage>
</organism>
<dbReference type="Gene3D" id="2.40.70.10">
    <property type="entry name" value="Acid Proteases"/>
    <property type="match status" value="2"/>
</dbReference>
<evidence type="ECO:0000313" key="5">
    <source>
        <dbReference type="EMBL" id="KAL2065833.1"/>
    </source>
</evidence>
<accession>A0ABR4C7D1</accession>
<comment type="similarity">
    <text evidence="1 3">Belongs to the peptidase A1 family.</text>
</comment>
<reference evidence="5 6" key="1">
    <citation type="journal article" date="2024" name="Commun. Biol.">
        <title>Comparative genomic analysis of thermophilic fungi reveals convergent evolutionary adaptations and gene losses.</title>
        <authorList>
            <person name="Steindorff A.S."/>
            <person name="Aguilar-Pontes M.V."/>
            <person name="Robinson A.J."/>
            <person name="Andreopoulos B."/>
            <person name="LaButti K."/>
            <person name="Kuo A."/>
            <person name="Mondo S."/>
            <person name="Riley R."/>
            <person name="Otillar R."/>
            <person name="Haridas S."/>
            <person name="Lipzen A."/>
            <person name="Grimwood J."/>
            <person name="Schmutz J."/>
            <person name="Clum A."/>
            <person name="Reid I.D."/>
            <person name="Moisan M.C."/>
            <person name="Butler G."/>
            <person name="Nguyen T.T.M."/>
            <person name="Dewar K."/>
            <person name="Conant G."/>
            <person name="Drula E."/>
            <person name="Henrissat B."/>
            <person name="Hansel C."/>
            <person name="Singer S."/>
            <person name="Hutchinson M.I."/>
            <person name="de Vries R.P."/>
            <person name="Natvig D.O."/>
            <person name="Powell A.J."/>
            <person name="Tsang A."/>
            <person name="Grigoriev I.V."/>
        </authorList>
    </citation>
    <scope>NUCLEOTIDE SEQUENCE [LARGE SCALE GENOMIC DNA]</scope>
    <source>
        <strain evidence="5 6">CBS 494.80</strain>
    </source>
</reference>
<dbReference type="PROSITE" id="PS51767">
    <property type="entry name" value="PEPTIDASE_A1"/>
    <property type="match status" value="1"/>
</dbReference>
<dbReference type="EMBL" id="JAZHXI010000012">
    <property type="protein sequence ID" value="KAL2065833.1"/>
    <property type="molecule type" value="Genomic_DNA"/>
</dbReference>
<name>A0ABR4C7D1_9HELO</name>
<dbReference type="PROSITE" id="PS00141">
    <property type="entry name" value="ASP_PROTEASE"/>
    <property type="match status" value="1"/>
</dbReference>
<dbReference type="PANTHER" id="PTHR47965:SF101">
    <property type="entry name" value="HYPOTHETICAL ASPARTYL PROTEASE (EUROFUNG)-RELATED"/>
    <property type="match status" value="1"/>
</dbReference>
<evidence type="ECO:0000256" key="1">
    <source>
        <dbReference type="ARBA" id="ARBA00007447"/>
    </source>
</evidence>
<keyword evidence="3" id="KW-0645">Protease</keyword>
<keyword evidence="3" id="KW-0378">Hydrolase</keyword>